<dbReference type="EMBL" id="BMCT01000009">
    <property type="protein sequence ID" value="GGF82538.1"/>
    <property type="molecule type" value="Genomic_DNA"/>
</dbReference>
<dbReference type="RefSeq" id="WP_188583447.1">
    <property type="nucleotide sequence ID" value="NZ_BMCT01000009.1"/>
</dbReference>
<evidence type="ECO:0000259" key="6">
    <source>
        <dbReference type="Pfam" id="PF02826"/>
    </source>
</evidence>
<name>A0A917CB98_9HYPH</name>
<feature type="domain" description="D-isomer specific 2-hydroxyacid dehydrogenase catalytic" evidence="5">
    <location>
        <begin position="20"/>
        <end position="315"/>
    </location>
</feature>
<dbReference type="PANTHER" id="PTHR42789:SF1">
    <property type="entry name" value="D-ISOMER SPECIFIC 2-HYDROXYACID DEHYDROGENASE FAMILY PROTEIN (AFU_ORTHOLOGUE AFUA_6G10090)"/>
    <property type="match status" value="1"/>
</dbReference>
<keyword evidence="8" id="KW-1185">Reference proteome</keyword>
<dbReference type="InterPro" id="IPR036291">
    <property type="entry name" value="NAD(P)-bd_dom_sf"/>
</dbReference>
<dbReference type="PROSITE" id="PS00671">
    <property type="entry name" value="D_2_HYDROXYACID_DH_3"/>
    <property type="match status" value="1"/>
</dbReference>
<keyword evidence="2 4" id="KW-0560">Oxidoreductase</keyword>
<dbReference type="PANTHER" id="PTHR42789">
    <property type="entry name" value="D-ISOMER SPECIFIC 2-HYDROXYACID DEHYDROGENASE FAMILY PROTEIN (AFU_ORTHOLOGUE AFUA_6G10090)"/>
    <property type="match status" value="1"/>
</dbReference>
<evidence type="ECO:0000256" key="2">
    <source>
        <dbReference type="ARBA" id="ARBA00023002"/>
    </source>
</evidence>
<accession>A0A917CB98</accession>
<dbReference type="InterPro" id="IPR006139">
    <property type="entry name" value="D-isomer_2_OHA_DH_cat_dom"/>
</dbReference>
<proteinExistence type="inferred from homology"/>
<keyword evidence="3" id="KW-0520">NAD</keyword>
<evidence type="ECO:0000256" key="1">
    <source>
        <dbReference type="ARBA" id="ARBA00005854"/>
    </source>
</evidence>
<sequence>MARLRIAILDDYQNVALQMADWSRLGTDADVTVFDRALPSLEAQAEALAPFDVLCLMRERMPVPAELLNRLPNLKLLVVTGVRTRSIDFATAAARGIAICHTRGGDSNFSTPELAWGLILACARHIPQEHANVRDGGWQRTLGTTLEGRSLGLVGLGKMGSRMAAIGRAFGMQVIAWSQNLTAERADAAGVELVTKDQLFERADVVSLHLVLSDRTRGVVSAPELARLRPGSILVNTSRGPLVDEAALIARLDAGGLRAGLDVFDQEPLLADHPLRRRDDVVLTPHLGYVTDTTYRQFFADCVEDIIAWRDGTPVRLLTE</sequence>
<comment type="caution">
    <text evidence="7">The sequence shown here is derived from an EMBL/GenBank/DDBJ whole genome shotgun (WGS) entry which is preliminary data.</text>
</comment>
<dbReference type="Proteomes" id="UP000606044">
    <property type="component" value="Unassembled WGS sequence"/>
</dbReference>
<dbReference type="SUPFAM" id="SSF51735">
    <property type="entry name" value="NAD(P)-binding Rossmann-fold domains"/>
    <property type="match status" value="1"/>
</dbReference>
<dbReference type="AlphaFoldDB" id="A0A917CB98"/>
<dbReference type="GO" id="GO:0016616">
    <property type="term" value="F:oxidoreductase activity, acting on the CH-OH group of donors, NAD or NADP as acceptor"/>
    <property type="evidence" value="ECO:0007669"/>
    <property type="project" value="InterPro"/>
</dbReference>
<evidence type="ECO:0000259" key="5">
    <source>
        <dbReference type="Pfam" id="PF00389"/>
    </source>
</evidence>
<gene>
    <name evidence="7" type="primary">serA</name>
    <name evidence="7" type="ORF">GCM10007301_48320</name>
</gene>
<dbReference type="InterPro" id="IPR050857">
    <property type="entry name" value="D-2-hydroxyacid_DH"/>
</dbReference>
<reference evidence="7" key="1">
    <citation type="journal article" date="2014" name="Int. J. Syst. Evol. Microbiol.">
        <title>Complete genome sequence of Corynebacterium casei LMG S-19264T (=DSM 44701T), isolated from a smear-ripened cheese.</title>
        <authorList>
            <consortium name="US DOE Joint Genome Institute (JGI-PGF)"/>
            <person name="Walter F."/>
            <person name="Albersmeier A."/>
            <person name="Kalinowski J."/>
            <person name="Ruckert C."/>
        </authorList>
    </citation>
    <scope>NUCLEOTIDE SEQUENCE</scope>
    <source>
        <strain evidence="7">CCM 7897</strain>
    </source>
</reference>
<dbReference type="Gene3D" id="3.40.50.720">
    <property type="entry name" value="NAD(P)-binding Rossmann-like Domain"/>
    <property type="match status" value="2"/>
</dbReference>
<organism evidence="7 8">
    <name type="scientific">Azorhizobium oxalatiphilum</name>
    <dbReference type="NCBI Taxonomy" id="980631"/>
    <lineage>
        <taxon>Bacteria</taxon>
        <taxon>Pseudomonadati</taxon>
        <taxon>Pseudomonadota</taxon>
        <taxon>Alphaproteobacteria</taxon>
        <taxon>Hyphomicrobiales</taxon>
        <taxon>Xanthobacteraceae</taxon>
        <taxon>Azorhizobium</taxon>
    </lineage>
</organism>
<dbReference type="SUPFAM" id="SSF52283">
    <property type="entry name" value="Formate/glycerate dehydrogenase catalytic domain-like"/>
    <property type="match status" value="1"/>
</dbReference>
<dbReference type="InterPro" id="IPR006140">
    <property type="entry name" value="D-isomer_DH_NAD-bd"/>
</dbReference>
<dbReference type="InterPro" id="IPR029753">
    <property type="entry name" value="D-isomer_DH_CS"/>
</dbReference>
<comment type="similarity">
    <text evidence="1 4">Belongs to the D-isomer specific 2-hydroxyacid dehydrogenase family.</text>
</comment>
<protein>
    <submittedName>
        <fullName evidence="7">2-hydroxyacid dehydrogenase</fullName>
    </submittedName>
</protein>
<dbReference type="Pfam" id="PF02826">
    <property type="entry name" value="2-Hacid_dh_C"/>
    <property type="match status" value="1"/>
</dbReference>
<dbReference type="Pfam" id="PF00389">
    <property type="entry name" value="2-Hacid_dh"/>
    <property type="match status" value="1"/>
</dbReference>
<evidence type="ECO:0000256" key="3">
    <source>
        <dbReference type="ARBA" id="ARBA00023027"/>
    </source>
</evidence>
<reference evidence="7" key="2">
    <citation type="submission" date="2020-09" db="EMBL/GenBank/DDBJ databases">
        <authorList>
            <person name="Sun Q."/>
            <person name="Sedlacek I."/>
        </authorList>
    </citation>
    <scope>NUCLEOTIDE SEQUENCE</scope>
    <source>
        <strain evidence="7">CCM 7897</strain>
    </source>
</reference>
<evidence type="ECO:0000313" key="7">
    <source>
        <dbReference type="EMBL" id="GGF82538.1"/>
    </source>
</evidence>
<evidence type="ECO:0000313" key="8">
    <source>
        <dbReference type="Proteomes" id="UP000606044"/>
    </source>
</evidence>
<dbReference type="CDD" id="cd12169">
    <property type="entry name" value="PGDH_like_1"/>
    <property type="match status" value="1"/>
</dbReference>
<feature type="domain" description="D-isomer specific 2-hydroxyacid dehydrogenase NAD-binding" evidence="6">
    <location>
        <begin position="117"/>
        <end position="288"/>
    </location>
</feature>
<dbReference type="GO" id="GO:0051287">
    <property type="term" value="F:NAD binding"/>
    <property type="evidence" value="ECO:0007669"/>
    <property type="project" value="InterPro"/>
</dbReference>
<evidence type="ECO:0000256" key="4">
    <source>
        <dbReference type="RuleBase" id="RU003719"/>
    </source>
</evidence>